<gene>
    <name evidence="3" type="ORF">DY000_02040794</name>
</gene>
<dbReference type="PANTHER" id="PTHR12963">
    <property type="entry name" value="THYROID RECEPTOR INTERACTING PROTEIN RELATED"/>
    <property type="match status" value="1"/>
</dbReference>
<dbReference type="EMBL" id="QGKV02001507">
    <property type="protein sequence ID" value="KAF3529693.1"/>
    <property type="molecule type" value="Genomic_DNA"/>
</dbReference>
<sequence length="368" mass="40861">MSRGNYKNPCLTMHQPWASLLVHGIKRIEGRFSFVLFSCINADRNSTGRLWIHAASKVPDEATIKAMEAFYQEIYTLDGITDIQFPQHYPVSRLIGCVDVVGCVSCDELKNWEALSQGVRLEGQTDFCWLCEKPQKLIIPFEMRGYQGVYNLENKIHAAAARGLTRSQTPFAVKFPLPDPTCTFSLKPGSVSSTTQLKKRLNTEQLHSLTAAIAGARAAATQFSNKGTTQFSNKGECPRTDDTSDYITKSQSIATEDDAESLYNPVDGSDHTTNMEEGCSRNCNKVEDHTKSTVNSSVEYSKRSVATRRADRNTSVGERRFDPGTARFYMGYLSDYGCCNKKPEAIILGSPGAATGYESLRISGCRWF</sequence>
<feature type="compositionally biased region" description="Basic and acidic residues" evidence="1">
    <location>
        <begin position="308"/>
        <end position="318"/>
    </location>
</feature>
<evidence type="ECO:0000313" key="4">
    <source>
        <dbReference type="Proteomes" id="UP000266723"/>
    </source>
</evidence>
<dbReference type="Proteomes" id="UP000266723">
    <property type="component" value="Unassembled WGS sequence"/>
</dbReference>
<evidence type="ECO:0000313" key="3">
    <source>
        <dbReference type="EMBL" id="KAF3529693.1"/>
    </source>
</evidence>
<feature type="region of interest" description="Disordered" evidence="1">
    <location>
        <begin position="295"/>
        <end position="318"/>
    </location>
</feature>
<organism evidence="3 4">
    <name type="scientific">Brassica cretica</name>
    <name type="common">Mustard</name>
    <dbReference type="NCBI Taxonomy" id="69181"/>
    <lineage>
        <taxon>Eukaryota</taxon>
        <taxon>Viridiplantae</taxon>
        <taxon>Streptophyta</taxon>
        <taxon>Embryophyta</taxon>
        <taxon>Tracheophyta</taxon>
        <taxon>Spermatophyta</taxon>
        <taxon>Magnoliopsida</taxon>
        <taxon>eudicotyledons</taxon>
        <taxon>Gunneridae</taxon>
        <taxon>Pentapetalae</taxon>
        <taxon>rosids</taxon>
        <taxon>malvids</taxon>
        <taxon>Brassicales</taxon>
        <taxon>Brassicaceae</taxon>
        <taxon>Brassiceae</taxon>
        <taxon>Brassica</taxon>
    </lineage>
</organism>
<dbReference type="PANTHER" id="PTHR12963:SF0">
    <property type="entry name" value="EXPRESSED PROTEIN"/>
    <property type="match status" value="1"/>
</dbReference>
<evidence type="ECO:0000259" key="2">
    <source>
        <dbReference type="Pfam" id="PF04266"/>
    </source>
</evidence>
<accession>A0ABQ7BB06</accession>
<comment type="caution">
    <text evidence="3">The sequence shown here is derived from an EMBL/GenBank/DDBJ whole genome shotgun (WGS) entry which is preliminary data.</text>
</comment>
<dbReference type="CDD" id="cd06554">
    <property type="entry name" value="ASCH_ASC-1_like"/>
    <property type="match status" value="1"/>
</dbReference>
<dbReference type="InterPro" id="IPR007374">
    <property type="entry name" value="ASCH_domain"/>
</dbReference>
<feature type="domain" description="ASCH" evidence="2">
    <location>
        <begin position="11"/>
        <end position="115"/>
    </location>
</feature>
<dbReference type="Gene3D" id="2.30.130.30">
    <property type="entry name" value="Hypothetical protein"/>
    <property type="match status" value="1"/>
</dbReference>
<proteinExistence type="predicted"/>
<evidence type="ECO:0000256" key="1">
    <source>
        <dbReference type="SAM" id="MobiDB-lite"/>
    </source>
</evidence>
<dbReference type="Pfam" id="PF04266">
    <property type="entry name" value="ASCH"/>
    <property type="match status" value="1"/>
</dbReference>
<protein>
    <recommendedName>
        <fullName evidence="2">ASCH domain-containing protein</fullName>
    </recommendedName>
</protein>
<dbReference type="SUPFAM" id="SSF88697">
    <property type="entry name" value="PUA domain-like"/>
    <property type="match status" value="1"/>
</dbReference>
<reference evidence="3 4" key="1">
    <citation type="journal article" date="2020" name="BMC Genomics">
        <title>Intraspecific diversification of the crop wild relative Brassica cretica Lam. using demographic model selection.</title>
        <authorList>
            <person name="Kioukis A."/>
            <person name="Michalopoulou V.A."/>
            <person name="Briers L."/>
            <person name="Pirintsos S."/>
            <person name="Studholme D.J."/>
            <person name="Pavlidis P."/>
            <person name="Sarris P.F."/>
        </authorList>
    </citation>
    <scope>NUCLEOTIDE SEQUENCE [LARGE SCALE GENOMIC DNA]</scope>
    <source>
        <strain evidence="4">cv. PFS-1207/04</strain>
    </source>
</reference>
<dbReference type="InterPro" id="IPR039128">
    <property type="entry name" value="TRIP4-like"/>
</dbReference>
<keyword evidence="4" id="KW-1185">Reference proteome</keyword>
<name>A0ABQ7BB06_BRACR</name>
<dbReference type="InterPro" id="IPR015947">
    <property type="entry name" value="PUA-like_sf"/>
</dbReference>